<dbReference type="SUPFAM" id="SSF49452">
    <property type="entry name" value="Starch-binding domain-like"/>
    <property type="match status" value="2"/>
</dbReference>
<reference evidence="12 13" key="1">
    <citation type="journal article" date="2020" name="J. Phycol.">
        <title>Comparative genome analysis reveals Cyanidiococcus gen. nov., a new extremophilic red algal genus sister to Cyanidioschyzon (Cyanidioschyzonaceae, Rhodophyta).</title>
        <authorList>
            <person name="Liu S.-L."/>
            <person name="Chiang Y.-R."/>
            <person name="Yoon H.S."/>
            <person name="Fu H.-Y."/>
        </authorList>
    </citation>
    <scope>NUCLEOTIDE SEQUENCE [LARGE SCALE GENOMIC DNA]</scope>
    <source>
        <strain evidence="12 13">THAL066</strain>
    </source>
</reference>
<keyword evidence="6" id="KW-0328">Glycosyltransferase</keyword>
<dbReference type="GO" id="GO:0004134">
    <property type="term" value="F:4-alpha-glucanotransferase activity"/>
    <property type="evidence" value="ECO:0007669"/>
    <property type="project" value="UniProtKB-EC"/>
</dbReference>
<comment type="catalytic activity">
    <reaction evidence="1">
        <text>Transfers a segment of a (1-&gt;4)-alpha-D-glucan to a new position in an acceptor, which may be glucose or a (1-&gt;4)-alpha-D-glucan.</text>
        <dbReference type="EC" id="2.4.1.25"/>
    </reaction>
</comment>
<evidence type="ECO:0000256" key="4">
    <source>
        <dbReference type="ARBA" id="ARBA00012560"/>
    </source>
</evidence>
<keyword evidence="8" id="KW-0119">Carbohydrate metabolism</keyword>
<dbReference type="Gene3D" id="3.20.20.80">
    <property type="entry name" value="Glycosidases"/>
    <property type="match status" value="1"/>
</dbReference>
<feature type="domain" description="CBM20" evidence="11">
    <location>
        <begin position="1"/>
        <end position="123"/>
    </location>
</feature>
<dbReference type="Pfam" id="PF00686">
    <property type="entry name" value="CBM_20"/>
    <property type="match status" value="1"/>
</dbReference>
<evidence type="ECO:0000256" key="5">
    <source>
        <dbReference type="ARBA" id="ARBA00022490"/>
    </source>
</evidence>
<accession>A0A7J7IRJ4</accession>
<comment type="caution">
    <text evidence="12">The sequence shown here is derived from an EMBL/GenBank/DDBJ whole genome shotgun (WGS) entry which is preliminary data.</text>
</comment>
<dbReference type="OrthoDB" id="4799at2759"/>
<protein>
    <recommendedName>
        <fullName evidence="4">4-alpha-glucanotransferase</fullName>
        <ecNumber evidence="4">2.4.1.25</ecNumber>
    </recommendedName>
    <alternativeName>
        <fullName evidence="9">Amylomaltase</fullName>
    </alternativeName>
    <alternativeName>
        <fullName evidence="10">Disproportionating enzyme</fullName>
    </alternativeName>
</protein>
<dbReference type="InterPro" id="IPR003385">
    <property type="entry name" value="Glyco_hydro_77"/>
</dbReference>
<evidence type="ECO:0000259" key="11">
    <source>
        <dbReference type="PROSITE" id="PS51166"/>
    </source>
</evidence>
<comment type="similarity">
    <text evidence="3">Belongs to the disproportionating enzyme family.</text>
</comment>
<dbReference type="InterPro" id="IPR002044">
    <property type="entry name" value="CBM20"/>
</dbReference>
<dbReference type="SMART" id="SM01065">
    <property type="entry name" value="CBM_2"/>
    <property type="match status" value="2"/>
</dbReference>
<dbReference type="SUPFAM" id="SSF51445">
    <property type="entry name" value="(Trans)glycosidases"/>
    <property type="match status" value="1"/>
</dbReference>
<proteinExistence type="inferred from homology"/>
<dbReference type="EC" id="2.4.1.25" evidence="4"/>
<dbReference type="EMBL" id="VWRR01000001">
    <property type="protein sequence ID" value="KAF6005167.1"/>
    <property type="molecule type" value="Genomic_DNA"/>
</dbReference>
<dbReference type="Proteomes" id="UP000530660">
    <property type="component" value="Unassembled WGS sequence"/>
</dbReference>
<dbReference type="GO" id="GO:0005975">
    <property type="term" value="P:carbohydrate metabolic process"/>
    <property type="evidence" value="ECO:0007669"/>
    <property type="project" value="InterPro"/>
</dbReference>
<evidence type="ECO:0000256" key="9">
    <source>
        <dbReference type="ARBA" id="ARBA00031423"/>
    </source>
</evidence>
<dbReference type="GO" id="GO:0005737">
    <property type="term" value="C:cytoplasm"/>
    <property type="evidence" value="ECO:0007669"/>
    <property type="project" value="UniProtKB-SubCell"/>
</dbReference>
<dbReference type="GO" id="GO:2001070">
    <property type="term" value="F:starch binding"/>
    <property type="evidence" value="ECO:0007669"/>
    <property type="project" value="InterPro"/>
</dbReference>
<organism evidence="12 13">
    <name type="scientific">Cyanidiococcus yangmingshanensis</name>
    <dbReference type="NCBI Taxonomy" id="2690220"/>
    <lineage>
        <taxon>Eukaryota</taxon>
        <taxon>Rhodophyta</taxon>
        <taxon>Bangiophyceae</taxon>
        <taxon>Cyanidiales</taxon>
        <taxon>Cyanidiaceae</taxon>
        <taxon>Cyanidiococcus</taxon>
    </lineage>
</organism>
<evidence type="ECO:0000313" key="13">
    <source>
        <dbReference type="Proteomes" id="UP000530660"/>
    </source>
</evidence>
<gene>
    <name evidence="12" type="ORF">F1559_001774</name>
</gene>
<evidence type="ECO:0000256" key="8">
    <source>
        <dbReference type="ARBA" id="ARBA00023277"/>
    </source>
</evidence>
<evidence type="ECO:0000256" key="6">
    <source>
        <dbReference type="ARBA" id="ARBA00022676"/>
    </source>
</evidence>
<evidence type="ECO:0000256" key="7">
    <source>
        <dbReference type="ARBA" id="ARBA00022679"/>
    </source>
</evidence>
<evidence type="ECO:0000256" key="3">
    <source>
        <dbReference type="ARBA" id="ARBA00005684"/>
    </source>
</evidence>
<dbReference type="Gene3D" id="2.60.40.10">
    <property type="entry name" value="Immunoglobulins"/>
    <property type="match status" value="2"/>
</dbReference>
<keyword evidence="7" id="KW-0808">Transferase</keyword>
<dbReference type="InterPro" id="IPR017853">
    <property type="entry name" value="GH"/>
</dbReference>
<sequence>MPRLELHLQINYVTRGDAYLVAVGPHPALGDGDVRRAPRLQPIGEGNWHGVVSFDDVRELMREHRSASRSIEYKYVVVSGSGGTENQRWEASQTVRSVLVDDTLLRRANEDTLHLYCFDSWRAAQSSVFATAAFVDSIFGNAKMPKTTSWLRLDDLALERLRWDGGETGSQADAVRIRFVAYVPRLDPNHRVYVSGAPAELGAWRPEDQVPMVPLGSCLFACNVLIPRAAFPVEYRYTIADAREPSTLVCRESGSNRWVRIPGPCPAARFLLVDDAFRYATVWKGAGVAVPLLSLRSQTSFGVGDFSDLKRFIDWVGAARLKLVQLLPIHDTGEEPSPYSALSVYAIHPIYSSLQWLLDAAPSMDTALRAALQKNLDREASELNANPDVAYAPVLEAKERFIREVYERGGGSAMLDTPEFDQWRKENAFWLPVYALYKVLRAERAPADGAVRIPSEQWLERGADAASVASLTSPSSPYYDRVRLIYFTQYNLHLQLKSVSDYAKTHGIVLKGDLPIGVTRDSADTWQHPNYFRMDRSIGAPASGSPSAQNWDFPIYCWEEMAKDGYKWWCQRMQHMSQYFQAFRIDHVLGLFRAWSIPRHNYSGLLGRFEPSEPIHRHELQAVLSEYYRLCTPHLRRWLIDERFGAESQRIVDTFFDTHEGGHVLTFKKHLATDDAIARHLLIAGEDRRGWLALSPAEQESRKRTFRALQLLIANKCLIHDDGAGPDAFFPTCHMKSTPSYQRFANKELLDHVWEQYYYRRTELESERYA</sequence>
<dbReference type="AlphaFoldDB" id="A0A7J7IRJ4"/>
<dbReference type="InterPro" id="IPR013783">
    <property type="entry name" value="Ig-like_fold"/>
</dbReference>
<dbReference type="InterPro" id="IPR013784">
    <property type="entry name" value="Carb-bd-like_fold"/>
</dbReference>
<evidence type="ECO:0000256" key="2">
    <source>
        <dbReference type="ARBA" id="ARBA00004496"/>
    </source>
</evidence>
<evidence type="ECO:0000256" key="1">
    <source>
        <dbReference type="ARBA" id="ARBA00000439"/>
    </source>
</evidence>
<keyword evidence="13" id="KW-1185">Reference proteome</keyword>
<keyword evidence="5" id="KW-0963">Cytoplasm</keyword>
<evidence type="ECO:0000313" key="12">
    <source>
        <dbReference type="EMBL" id="KAF6005167.1"/>
    </source>
</evidence>
<dbReference type="PANTHER" id="PTHR32518:SF3">
    <property type="entry name" value="4-ALPHA-GLUCANOTRANSFERASE"/>
    <property type="match status" value="1"/>
</dbReference>
<evidence type="ECO:0000256" key="10">
    <source>
        <dbReference type="ARBA" id="ARBA00031501"/>
    </source>
</evidence>
<dbReference type="PANTHER" id="PTHR32518">
    <property type="match status" value="1"/>
</dbReference>
<name>A0A7J7IRJ4_9RHOD</name>
<dbReference type="Pfam" id="PF02446">
    <property type="entry name" value="Glyco_hydro_77"/>
    <property type="match status" value="1"/>
</dbReference>
<feature type="domain" description="CBM20" evidence="11">
    <location>
        <begin position="169"/>
        <end position="285"/>
    </location>
</feature>
<dbReference type="PROSITE" id="PS51166">
    <property type="entry name" value="CBM20"/>
    <property type="match status" value="2"/>
</dbReference>
<comment type="subcellular location">
    <subcellularLocation>
        <location evidence="2">Cytoplasm</location>
    </subcellularLocation>
</comment>